<sequence>MKKIILIAFTIGLFQNGFSQFAFNNVPFKLKNPPSDSYKIIQTRNGEITKIEEINENGNVIFQYIQGDIPPFFNWNEPHRFIYAFEFNRRGDKTRRYAFNSNAGHNIYEYEYDYDKNLKTTYERGYSVPEKSKNSNAFSKISRIQDFKSLVESSEVLSMTNSNKDFLEVAFLNESGQPSSIKKYSKMYRDSTTTLIEYDHENREILKKIITSSGDVKRKITTKYPDDKTKITAIITYRNGQEISTYKHAEVRDSLNDTKIEYSVRGKELNVRLYKYDNGYPTNIIVYSTEYKNKLIIPITKKFETTAEMKYSYNSDGLLEKEEMNNYKTGENKTRVYTYRIEYEQ</sequence>
<dbReference type="EMBL" id="RZNH01000065">
    <property type="protein sequence ID" value="NOU62295.1"/>
    <property type="molecule type" value="Genomic_DNA"/>
</dbReference>
<evidence type="ECO:0008006" key="3">
    <source>
        <dbReference type="Google" id="ProtNLM"/>
    </source>
</evidence>
<evidence type="ECO:0000313" key="1">
    <source>
        <dbReference type="EMBL" id="NOU62295.1"/>
    </source>
</evidence>
<name>A0ABX1X1K0_9BACT</name>
<reference evidence="1 2" key="1">
    <citation type="submission" date="2018-12" db="EMBL/GenBank/DDBJ databases">
        <title>Marinifilum JC070 sp. nov., a marine bacterium isolated from Yongle Blue Hole in the South China Sea.</title>
        <authorList>
            <person name="Fu T."/>
        </authorList>
    </citation>
    <scope>NUCLEOTIDE SEQUENCE [LARGE SCALE GENOMIC DNA]</scope>
    <source>
        <strain evidence="1 2">JC070</strain>
    </source>
</reference>
<proteinExistence type="predicted"/>
<keyword evidence="2" id="KW-1185">Reference proteome</keyword>
<comment type="caution">
    <text evidence="1">The sequence shown here is derived from an EMBL/GenBank/DDBJ whole genome shotgun (WGS) entry which is preliminary data.</text>
</comment>
<accession>A0ABX1X1K0</accession>
<organism evidence="1 2">
    <name type="scientific">Marinifilum caeruleilacunae</name>
    <dbReference type="NCBI Taxonomy" id="2499076"/>
    <lineage>
        <taxon>Bacteria</taxon>
        <taxon>Pseudomonadati</taxon>
        <taxon>Bacteroidota</taxon>
        <taxon>Bacteroidia</taxon>
        <taxon>Marinilabiliales</taxon>
        <taxon>Marinifilaceae</taxon>
    </lineage>
</organism>
<gene>
    <name evidence="1" type="ORF">ELS83_21090</name>
</gene>
<dbReference type="Proteomes" id="UP000732105">
    <property type="component" value="Unassembled WGS sequence"/>
</dbReference>
<evidence type="ECO:0000313" key="2">
    <source>
        <dbReference type="Proteomes" id="UP000732105"/>
    </source>
</evidence>
<protein>
    <recommendedName>
        <fullName evidence="3">YD repeat-containing protein</fullName>
    </recommendedName>
</protein>
<dbReference type="RefSeq" id="WP_171597551.1">
    <property type="nucleotide sequence ID" value="NZ_RZNH01000065.1"/>
</dbReference>